<dbReference type="PRINTS" id="PR00981">
    <property type="entry name" value="TRNASYNTHSER"/>
</dbReference>
<evidence type="ECO:0000256" key="7">
    <source>
        <dbReference type="ARBA" id="ARBA00022840"/>
    </source>
</evidence>
<dbReference type="PROSITE" id="PS50862">
    <property type="entry name" value="AA_TRNA_LIGASE_II"/>
    <property type="match status" value="1"/>
</dbReference>
<feature type="binding site" evidence="12">
    <location>
        <position position="283"/>
    </location>
    <ligand>
        <name>L-serine</name>
        <dbReference type="ChEBI" id="CHEBI:33384"/>
    </ligand>
</feature>
<comment type="pathway">
    <text evidence="2 12">Aminoacyl-tRNA biosynthesis; selenocysteinyl-tRNA(Sec) biosynthesis; L-seryl-tRNA(Sec) from L-serine and tRNA(Sec): step 1/1.</text>
</comment>
<dbReference type="InterPro" id="IPR010978">
    <property type="entry name" value="tRNA-bd_arm"/>
</dbReference>
<dbReference type="InterPro" id="IPR006195">
    <property type="entry name" value="aa-tRNA-synth_II"/>
</dbReference>
<comment type="catalytic activity">
    <reaction evidence="11 12">
        <text>tRNA(Ser) + L-serine + ATP = L-seryl-tRNA(Ser) + AMP + diphosphate + H(+)</text>
        <dbReference type="Rhea" id="RHEA:12292"/>
        <dbReference type="Rhea" id="RHEA-COMP:9669"/>
        <dbReference type="Rhea" id="RHEA-COMP:9703"/>
        <dbReference type="ChEBI" id="CHEBI:15378"/>
        <dbReference type="ChEBI" id="CHEBI:30616"/>
        <dbReference type="ChEBI" id="CHEBI:33019"/>
        <dbReference type="ChEBI" id="CHEBI:33384"/>
        <dbReference type="ChEBI" id="CHEBI:78442"/>
        <dbReference type="ChEBI" id="CHEBI:78533"/>
        <dbReference type="ChEBI" id="CHEBI:456215"/>
        <dbReference type="EC" id="6.1.1.11"/>
    </reaction>
</comment>
<name>A0ABT6Q388_9PROT</name>
<feature type="domain" description="Aminoacyl-transfer RNA synthetases class-II family profile" evidence="14">
    <location>
        <begin position="171"/>
        <end position="412"/>
    </location>
</feature>
<evidence type="ECO:0000256" key="4">
    <source>
        <dbReference type="ARBA" id="ARBA00022490"/>
    </source>
</evidence>
<protein>
    <recommendedName>
        <fullName evidence="12">Serine--tRNA ligase</fullName>
        <ecNumber evidence="12">6.1.1.11</ecNumber>
    </recommendedName>
    <alternativeName>
        <fullName evidence="12">Seryl-tRNA synthetase</fullName>
        <shortName evidence="12">SerRS</shortName>
    </alternativeName>
    <alternativeName>
        <fullName evidence="12">Seryl-tRNA(Ser/Sec) synthetase</fullName>
    </alternativeName>
</protein>
<dbReference type="PANTHER" id="PTHR43697:SF1">
    <property type="entry name" value="SERINE--TRNA LIGASE"/>
    <property type="match status" value="1"/>
</dbReference>
<evidence type="ECO:0000256" key="6">
    <source>
        <dbReference type="ARBA" id="ARBA00022741"/>
    </source>
</evidence>
<feature type="binding site" evidence="12">
    <location>
        <begin position="260"/>
        <end position="262"/>
    </location>
    <ligand>
        <name>ATP</name>
        <dbReference type="ChEBI" id="CHEBI:30616"/>
    </ligand>
</feature>
<dbReference type="InterPro" id="IPR002314">
    <property type="entry name" value="aa-tRNA-synt_IIb"/>
</dbReference>
<evidence type="ECO:0000256" key="8">
    <source>
        <dbReference type="ARBA" id="ARBA00022917"/>
    </source>
</evidence>
<comment type="caution">
    <text evidence="12">Lacks conserved residue(s) required for the propagation of feature annotation.</text>
</comment>
<gene>
    <name evidence="12 15" type="primary">serS</name>
    <name evidence="15" type="ORF">QJV27_08975</name>
</gene>
<keyword evidence="4 12" id="KW-0963">Cytoplasm</keyword>
<evidence type="ECO:0000259" key="14">
    <source>
        <dbReference type="PROSITE" id="PS50862"/>
    </source>
</evidence>
<dbReference type="InterPro" id="IPR045864">
    <property type="entry name" value="aa-tRNA-synth_II/BPL/LPL"/>
</dbReference>
<evidence type="ECO:0000256" key="10">
    <source>
        <dbReference type="ARBA" id="ARBA00047929"/>
    </source>
</evidence>
<organism evidence="15 16">
    <name type="scientific">Commensalibacter oyaizuii</name>
    <dbReference type="NCBI Taxonomy" id="3043873"/>
    <lineage>
        <taxon>Bacteria</taxon>
        <taxon>Pseudomonadati</taxon>
        <taxon>Pseudomonadota</taxon>
        <taxon>Alphaproteobacteria</taxon>
        <taxon>Acetobacterales</taxon>
        <taxon>Acetobacteraceae</taxon>
    </lineage>
</organism>
<comment type="subcellular location">
    <subcellularLocation>
        <location evidence="1 12">Cytoplasm</location>
    </subcellularLocation>
</comment>
<evidence type="ECO:0000256" key="12">
    <source>
        <dbReference type="HAMAP-Rule" id="MF_00176"/>
    </source>
</evidence>
<evidence type="ECO:0000256" key="1">
    <source>
        <dbReference type="ARBA" id="ARBA00004496"/>
    </source>
</evidence>
<evidence type="ECO:0000256" key="9">
    <source>
        <dbReference type="ARBA" id="ARBA00023146"/>
    </source>
</evidence>
<keyword evidence="5 12" id="KW-0436">Ligase</keyword>
<keyword evidence="9 12" id="KW-0030">Aminoacyl-tRNA synthetase</keyword>
<dbReference type="HAMAP" id="MF_00176">
    <property type="entry name" value="Ser_tRNA_synth_type1"/>
    <property type="match status" value="1"/>
</dbReference>
<dbReference type="GO" id="GO:0004828">
    <property type="term" value="F:serine-tRNA ligase activity"/>
    <property type="evidence" value="ECO:0007669"/>
    <property type="project" value="UniProtKB-EC"/>
</dbReference>
<keyword evidence="8 12" id="KW-0648">Protein biosynthesis</keyword>
<evidence type="ECO:0000256" key="3">
    <source>
        <dbReference type="ARBA" id="ARBA00010728"/>
    </source>
</evidence>
<dbReference type="RefSeq" id="WP_281448586.1">
    <property type="nucleotide sequence ID" value="NZ_JASBAO010000001.1"/>
</dbReference>
<dbReference type="InterPro" id="IPR002317">
    <property type="entry name" value="Ser-tRNA-ligase_type_1"/>
</dbReference>
<dbReference type="Gene3D" id="1.10.287.40">
    <property type="entry name" value="Serine-tRNA synthetase, tRNA binding domain"/>
    <property type="match status" value="1"/>
</dbReference>
<dbReference type="InterPro" id="IPR015866">
    <property type="entry name" value="Ser-tRNA-synth_1_N"/>
</dbReference>
<dbReference type="InterPro" id="IPR042103">
    <property type="entry name" value="SerRS_1_N_sf"/>
</dbReference>
<accession>A0ABT6Q388</accession>
<dbReference type="EC" id="6.1.1.11" evidence="12"/>
<dbReference type="Pfam" id="PF00587">
    <property type="entry name" value="tRNA-synt_2b"/>
    <property type="match status" value="1"/>
</dbReference>
<feature type="region of interest" description="Disordered" evidence="13">
    <location>
        <begin position="45"/>
        <end position="66"/>
    </location>
</feature>
<dbReference type="PIRSF" id="PIRSF001529">
    <property type="entry name" value="Ser-tRNA-synth_IIa"/>
    <property type="match status" value="1"/>
</dbReference>
<evidence type="ECO:0000256" key="5">
    <source>
        <dbReference type="ARBA" id="ARBA00022598"/>
    </source>
</evidence>
<comment type="caution">
    <text evidence="15">The sequence shown here is derived from an EMBL/GenBank/DDBJ whole genome shotgun (WGS) entry which is preliminary data.</text>
</comment>
<dbReference type="SUPFAM" id="SSF46589">
    <property type="entry name" value="tRNA-binding arm"/>
    <property type="match status" value="1"/>
</dbReference>
<comment type="similarity">
    <text evidence="3 12">Belongs to the class-II aminoacyl-tRNA synthetase family. Type-1 seryl-tRNA synthetase subfamily.</text>
</comment>
<dbReference type="Gene3D" id="3.30.930.10">
    <property type="entry name" value="Bira Bifunctional Protein, Domain 2"/>
    <property type="match status" value="1"/>
</dbReference>
<dbReference type="CDD" id="cd00770">
    <property type="entry name" value="SerRS_core"/>
    <property type="match status" value="1"/>
</dbReference>
<comment type="catalytic activity">
    <reaction evidence="10 12">
        <text>tRNA(Sec) + L-serine + ATP = L-seryl-tRNA(Sec) + AMP + diphosphate + H(+)</text>
        <dbReference type="Rhea" id="RHEA:42580"/>
        <dbReference type="Rhea" id="RHEA-COMP:9742"/>
        <dbReference type="Rhea" id="RHEA-COMP:10128"/>
        <dbReference type="ChEBI" id="CHEBI:15378"/>
        <dbReference type="ChEBI" id="CHEBI:30616"/>
        <dbReference type="ChEBI" id="CHEBI:33019"/>
        <dbReference type="ChEBI" id="CHEBI:33384"/>
        <dbReference type="ChEBI" id="CHEBI:78442"/>
        <dbReference type="ChEBI" id="CHEBI:78533"/>
        <dbReference type="ChEBI" id="CHEBI:456215"/>
        <dbReference type="EC" id="6.1.1.11"/>
    </reaction>
</comment>
<comment type="function">
    <text evidence="12">Catalyzes the attachment of serine to tRNA(Ser). Is also able to aminoacylate tRNA(Sec) with serine, to form the misacylated tRNA L-seryl-tRNA(Sec), which will be further converted into selenocysteinyl-tRNA(Sec).</text>
</comment>
<comment type="subunit">
    <text evidence="12">Homodimer. The tRNA molecule binds across the dimer.</text>
</comment>
<reference evidence="15" key="1">
    <citation type="submission" date="2023-05" db="EMBL/GenBank/DDBJ databases">
        <title>Whole genome sequence of Commensalibacter sp.</title>
        <authorList>
            <person name="Charoenyingcharoen P."/>
            <person name="Yukphan P."/>
        </authorList>
    </citation>
    <scope>NUCLEOTIDE SEQUENCE</scope>
    <source>
        <strain evidence="15">TBRC 16381</strain>
    </source>
</reference>
<dbReference type="InterPro" id="IPR033729">
    <property type="entry name" value="SerRS_core"/>
</dbReference>
<sequence>MHDFRALRADPTAFDDDLARRGIAPISDDLLKYDEERRSLLNDLHQKQADRNNLSKQIGQLKRDKQDTSELEAQGIALRQELEAIQAKADALDAQIFEILAGLPNRLAPEVPNGADETENVIIHQWGEPKELGFTPLQHFELGEKLGMMDFTVASKLSGARFSILQGALARLDRALGQYMLDLHTNEHGYIEHVVPLLVNEQTMYNTDKLPKFGDQSFCTTDDRWLIPTAEVPLTAMQADELIAVEALPIRRTALSACFRSEAGAAGRDTRGLIRQHQFYKVEMVSITTPDESEAEHERMTRCAETVLEKLGLPYRRILLCSGDTGFGAAKTWDLEVWLPGQQAWREISSCSNTKAFQARRMNARFRPKAEEGKKVSPEFVHTLNGSGVAVGRALVAVMENYQNADGTITVPEVLRPYMGGLSKIG</sequence>
<evidence type="ECO:0000313" key="15">
    <source>
        <dbReference type="EMBL" id="MDI2091495.1"/>
    </source>
</evidence>
<feature type="binding site" evidence="12">
    <location>
        <begin position="347"/>
        <end position="350"/>
    </location>
    <ligand>
        <name>ATP</name>
        <dbReference type="ChEBI" id="CHEBI:30616"/>
    </ligand>
</feature>
<feature type="binding site" evidence="12">
    <location>
        <begin position="229"/>
        <end position="231"/>
    </location>
    <ligand>
        <name>L-serine</name>
        <dbReference type="ChEBI" id="CHEBI:33384"/>
    </ligand>
</feature>
<dbReference type="Pfam" id="PF02403">
    <property type="entry name" value="Seryl_tRNA_N"/>
    <property type="match status" value="1"/>
</dbReference>
<keyword evidence="16" id="KW-1185">Reference proteome</keyword>
<dbReference type="NCBIfam" id="TIGR00414">
    <property type="entry name" value="serS"/>
    <property type="match status" value="1"/>
</dbReference>
<dbReference type="PANTHER" id="PTHR43697">
    <property type="entry name" value="SERYL-TRNA SYNTHETASE"/>
    <property type="match status" value="1"/>
</dbReference>
<evidence type="ECO:0000256" key="2">
    <source>
        <dbReference type="ARBA" id="ARBA00005045"/>
    </source>
</evidence>
<keyword evidence="6 12" id="KW-0547">Nucleotide-binding</keyword>
<evidence type="ECO:0000256" key="11">
    <source>
        <dbReference type="ARBA" id="ARBA00048823"/>
    </source>
</evidence>
<evidence type="ECO:0000256" key="13">
    <source>
        <dbReference type="SAM" id="MobiDB-lite"/>
    </source>
</evidence>
<dbReference type="SUPFAM" id="SSF55681">
    <property type="entry name" value="Class II aaRS and biotin synthetases"/>
    <property type="match status" value="1"/>
</dbReference>
<proteinExistence type="inferred from homology"/>
<feature type="binding site" evidence="12">
    <location>
        <position position="387"/>
    </location>
    <ligand>
        <name>L-serine</name>
        <dbReference type="ChEBI" id="CHEBI:33384"/>
    </ligand>
</feature>
<keyword evidence="7 12" id="KW-0067">ATP-binding</keyword>
<evidence type="ECO:0000313" key="16">
    <source>
        <dbReference type="Proteomes" id="UP001431634"/>
    </source>
</evidence>
<comment type="domain">
    <text evidence="12">Consists of two distinct domains, a catalytic core and a N-terminal extension that is involved in tRNA binding.</text>
</comment>
<dbReference type="Proteomes" id="UP001431634">
    <property type="component" value="Unassembled WGS sequence"/>
</dbReference>
<dbReference type="EMBL" id="JASBAO010000001">
    <property type="protein sequence ID" value="MDI2091495.1"/>
    <property type="molecule type" value="Genomic_DNA"/>
</dbReference>